<keyword evidence="3" id="KW-0732">Signal</keyword>
<dbReference type="AlphaFoldDB" id="A0A2A2WSD5"/>
<evidence type="ECO:0000256" key="3">
    <source>
        <dbReference type="SAM" id="SignalP"/>
    </source>
</evidence>
<feature type="chain" id="PRO_5012223611" description="SGNH hydrolase-type esterase domain-containing protein" evidence="3">
    <location>
        <begin position="32"/>
        <end position="303"/>
    </location>
</feature>
<name>A0A2A2WSD5_9ACTN</name>
<feature type="disulfide bond" evidence="2">
    <location>
        <begin position="217"/>
        <end position="265"/>
    </location>
</feature>
<feature type="disulfide bond" evidence="2">
    <location>
        <begin position="154"/>
        <end position="167"/>
    </location>
</feature>
<dbReference type="PANTHER" id="PTHR37981">
    <property type="entry name" value="LIPASE 2"/>
    <property type="match status" value="1"/>
</dbReference>
<sequence length="303" mass="31411">MQPPRLATPVAKPVAVLVTALTAASLLGACAADDEGTADGVPTAVTDLDPEAGPTYARYVALGDSFAALGATDAPTSGPDRCLRSTANYASLLAERRDVGELVDVTCGGAETTDMTEPQIPETPPQFDALTPDTDLVTLSIGGNDIGFGAMVGCIVQTPRAETGAPCRDRLESTVTDQLDALGDRLDRVYDGIRDRSPDARVVTTAYLPLVPDDGGCEFVSGMSPGDVAWTRHVTERINLIVSDAADRAGADVVLPEDADERSACAPATERYTDFTGQETGSHPMHPTQAGHAAMAEAVGAVL</sequence>
<dbReference type="CDD" id="cd01823">
    <property type="entry name" value="SEST_like"/>
    <property type="match status" value="1"/>
</dbReference>
<evidence type="ECO:0000313" key="5">
    <source>
        <dbReference type="EMBL" id="PAY23943.1"/>
    </source>
</evidence>
<evidence type="ECO:0000256" key="1">
    <source>
        <dbReference type="PIRSR" id="PIRSR637460-1"/>
    </source>
</evidence>
<dbReference type="InterPro" id="IPR037460">
    <property type="entry name" value="SEST-like"/>
</dbReference>
<dbReference type="EMBL" id="NTGA01000011">
    <property type="protein sequence ID" value="PAY23943.1"/>
    <property type="molecule type" value="Genomic_DNA"/>
</dbReference>
<dbReference type="OrthoDB" id="5503950at2"/>
<dbReference type="GO" id="GO:0004806">
    <property type="term" value="F:triacylglycerol lipase activity"/>
    <property type="evidence" value="ECO:0007669"/>
    <property type="project" value="TreeGrafter"/>
</dbReference>
<dbReference type="Pfam" id="PF13472">
    <property type="entry name" value="Lipase_GDSL_2"/>
    <property type="match status" value="1"/>
</dbReference>
<dbReference type="PROSITE" id="PS51257">
    <property type="entry name" value="PROKAR_LIPOPROTEIN"/>
    <property type="match status" value="1"/>
</dbReference>
<organism evidence="5 6">
    <name type="scientific">Dietzia natronolimnaea</name>
    <dbReference type="NCBI Taxonomy" id="161920"/>
    <lineage>
        <taxon>Bacteria</taxon>
        <taxon>Bacillati</taxon>
        <taxon>Actinomycetota</taxon>
        <taxon>Actinomycetes</taxon>
        <taxon>Mycobacteriales</taxon>
        <taxon>Dietziaceae</taxon>
        <taxon>Dietzia</taxon>
    </lineage>
</organism>
<evidence type="ECO:0000313" key="6">
    <source>
        <dbReference type="Proteomes" id="UP000218810"/>
    </source>
</evidence>
<dbReference type="RefSeq" id="WP_095717584.1">
    <property type="nucleotide sequence ID" value="NZ_NTGA01000011.1"/>
</dbReference>
<evidence type="ECO:0000256" key="2">
    <source>
        <dbReference type="PIRSR" id="PIRSR637460-2"/>
    </source>
</evidence>
<dbReference type="InterPro" id="IPR036514">
    <property type="entry name" value="SGNH_hydro_sf"/>
</dbReference>
<keyword evidence="2" id="KW-1015">Disulfide bond</keyword>
<feature type="domain" description="SGNH hydrolase-type esterase" evidence="4">
    <location>
        <begin position="61"/>
        <end position="294"/>
    </location>
</feature>
<protein>
    <recommendedName>
        <fullName evidence="4">SGNH hydrolase-type esterase domain-containing protein</fullName>
    </recommendedName>
</protein>
<comment type="caution">
    <text evidence="5">The sequence shown here is derived from an EMBL/GenBank/DDBJ whole genome shotgun (WGS) entry which is preliminary data.</text>
</comment>
<feature type="signal peptide" evidence="3">
    <location>
        <begin position="1"/>
        <end position="31"/>
    </location>
</feature>
<evidence type="ECO:0000259" key="4">
    <source>
        <dbReference type="Pfam" id="PF13472"/>
    </source>
</evidence>
<dbReference type="InterPro" id="IPR013830">
    <property type="entry name" value="SGNH_hydro"/>
</dbReference>
<dbReference type="Gene3D" id="3.40.50.1110">
    <property type="entry name" value="SGNH hydrolase"/>
    <property type="match status" value="1"/>
</dbReference>
<dbReference type="PANTHER" id="PTHR37981:SF1">
    <property type="entry name" value="SGNH HYDROLASE-TYPE ESTERASE DOMAIN-CONTAINING PROTEIN"/>
    <property type="match status" value="1"/>
</dbReference>
<feature type="active site" evidence="1">
    <location>
        <position position="286"/>
    </location>
</feature>
<dbReference type="GO" id="GO:0019433">
    <property type="term" value="P:triglyceride catabolic process"/>
    <property type="evidence" value="ECO:0007669"/>
    <property type="project" value="TreeGrafter"/>
</dbReference>
<dbReference type="SUPFAM" id="SSF52266">
    <property type="entry name" value="SGNH hydrolase"/>
    <property type="match status" value="1"/>
</dbReference>
<reference evidence="6" key="1">
    <citation type="submission" date="2017-09" db="EMBL/GenBank/DDBJ databases">
        <authorList>
            <person name="Zhang Y."/>
            <person name="Huang X."/>
            <person name="Liu J."/>
            <person name="Lu L."/>
            <person name="Peng K."/>
        </authorList>
    </citation>
    <scope>NUCLEOTIDE SEQUENCE [LARGE SCALE GENOMIC DNA]</scope>
    <source>
        <strain evidence="6">S-XJ-1</strain>
    </source>
</reference>
<gene>
    <name evidence="5" type="ORF">CEY15_05150</name>
</gene>
<proteinExistence type="predicted"/>
<keyword evidence="6" id="KW-1185">Reference proteome</keyword>
<accession>A0A2A2WSD5</accession>
<feature type="active site" description="Nucleophile" evidence="1">
    <location>
        <position position="65"/>
    </location>
</feature>
<dbReference type="Proteomes" id="UP000218810">
    <property type="component" value="Unassembled WGS sequence"/>
</dbReference>
<feature type="disulfide bond" evidence="2">
    <location>
        <begin position="82"/>
        <end position="107"/>
    </location>
</feature>